<dbReference type="Gene3D" id="3.10.450.50">
    <property type="match status" value="1"/>
</dbReference>
<feature type="region of interest" description="Disordered" evidence="1">
    <location>
        <begin position="1"/>
        <end position="45"/>
    </location>
</feature>
<evidence type="ECO:0000313" key="3">
    <source>
        <dbReference type="Proteomes" id="UP000703269"/>
    </source>
</evidence>
<dbReference type="EMBL" id="BPQB01000016">
    <property type="protein sequence ID" value="GJE90368.1"/>
    <property type="molecule type" value="Genomic_DNA"/>
</dbReference>
<dbReference type="Proteomes" id="UP000703269">
    <property type="component" value="Unassembled WGS sequence"/>
</dbReference>
<accession>A0A9P3G8Q7</accession>
<name>A0A9P3G8Q7_9APHY</name>
<protein>
    <recommendedName>
        <fullName evidence="4">NTF2 domain-containing protein</fullName>
    </recommendedName>
</protein>
<sequence length="299" mass="33138">MHKQQHAESQQRPTTPSPAASESSVKVAKSETSSRLSSPGRAISIDAEVDSSDELYVTWEEHRSMSTARQDSATTVDASKVEPAPKHVLLVEGNEPPRPLTPKFDTSTVEPLAEESPWTETEALNLQAEATEWLRNYICVFDTDRSGLASAYSQHAIFSLRQFSYLSSPPELPARPPPAHTGTVGILAALLDLPDSFAFNLRDAAPQISYDVVVLFDVFVYAQAHAPGVMLTCYVDPARCPSADEARGWRWVCEMQFVLRPNTWSEDDRAAGALWRLVAVSHQMTLRKIPLAMDWKWAS</sequence>
<evidence type="ECO:0008006" key="4">
    <source>
        <dbReference type="Google" id="ProtNLM"/>
    </source>
</evidence>
<evidence type="ECO:0000313" key="2">
    <source>
        <dbReference type="EMBL" id="GJE90368.1"/>
    </source>
</evidence>
<evidence type="ECO:0000256" key="1">
    <source>
        <dbReference type="SAM" id="MobiDB-lite"/>
    </source>
</evidence>
<dbReference type="OrthoDB" id="3265156at2759"/>
<gene>
    <name evidence="2" type="ORF">PsYK624_064990</name>
</gene>
<dbReference type="SUPFAM" id="SSF54427">
    <property type="entry name" value="NTF2-like"/>
    <property type="match status" value="1"/>
</dbReference>
<proteinExistence type="predicted"/>
<dbReference type="InterPro" id="IPR032710">
    <property type="entry name" value="NTF2-like_dom_sf"/>
</dbReference>
<organism evidence="2 3">
    <name type="scientific">Phanerochaete sordida</name>
    <dbReference type="NCBI Taxonomy" id="48140"/>
    <lineage>
        <taxon>Eukaryota</taxon>
        <taxon>Fungi</taxon>
        <taxon>Dikarya</taxon>
        <taxon>Basidiomycota</taxon>
        <taxon>Agaricomycotina</taxon>
        <taxon>Agaricomycetes</taxon>
        <taxon>Polyporales</taxon>
        <taxon>Phanerochaetaceae</taxon>
        <taxon>Phanerochaete</taxon>
    </lineage>
</organism>
<keyword evidence="3" id="KW-1185">Reference proteome</keyword>
<reference evidence="2 3" key="1">
    <citation type="submission" date="2021-08" db="EMBL/GenBank/DDBJ databases">
        <title>Draft Genome Sequence of Phanerochaete sordida strain YK-624.</title>
        <authorList>
            <person name="Mori T."/>
            <person name="Dohra H."/>
            <person name="Suzuki T."/>
            <person name="Kawagishi H."/>
            <person name="Hirai H."/>
        </authorList>
    </citation>
    <scope>NUCLEOTIDE SEQUENCE [LARGE SCALE GENOMIC DNA]</scope>
    <source>
        <strain evidence="2 3">YK-624</strain>
    </source>
</reference>
<dbReference type="AlphaFoldDB" id="A0A9P3G8Q7"/>
<comment type="caution">
    <text evidence="2">The sequence shown here is derived from an EMBL/GenBank/DDBJ whole genome shotgun (WGS) entry which is preliminary data.</text>
</comment>
<feature type="compositionally biased region" description="Low complexity" evidence="1">
    <location>
        <begin position="13"/>
        <end position="34"/>
    </location>
</feature>